<dbReference type="EMBL" id="CP060828">
    <property type="protein sequence ID" value="QNP74786.1"/>
    <property type="molecule type" value="Genomic_DNA"/>
</dbReference>
<organism evidence="4 5">
    <name type="scientific">Streptomyces roseirectus</name>
    <dbReference type="NCBI Taxonomy" id="2768066"/>
    <lineage>
        <taxon>Bacteria</taxon>
        <taxon>Bacillati</taxon>
        <taxon>Actinomycetota</taxon>
        <taxon>Actinomycetes</taxon>
        <taxon>Kitasatosporales</taxon>
        <taxon>Streptomycetaceae</taxon>
        <taxon>Streptomyces</taxon>
    </lineage>
</organism>
<dbReference type="PANTHER" id="PTHR33608:SF14">
    <property type="entry name" value="POSSIBLE CONSERVED SECRETED PROTEIN"/>
    <property type="match status" value="1"/>
</dbReference>
<feature type="transmembrane region" description="Helical" evidence="2">
    <location>
        <begin position="51"/>
        <end position="84"/>
    </location>
</feature>
<accession>A0A7H0IPS0</accession>
<dbReference type="KEGG" id="sroi:IAG44_38620"/>
<sequence>MTEPVPARRAAAAVRRALDGRNGVTGHEVAAQPPPPPPPGRRAGERALRWGTLAVVALVAALVTGRPWVLALAVTPLVLLALALPSGPRPTEVTAETEVEPRRCFEGEQVTVRITLAYDGAPARLDPGITLGHGIRLDHLAAGPHRVDLVLTARRWGRWTLGTVDVDVYDAGGLTRRTVRADLGEIAVFPLPEHAALTPIPVRLPQRLGEHTAAQRGEGVEVTGVHPYARGERQRRIHWPATTRRGTLQVHQFAAERTADTVVLLDVLTDLVDPAGGTSSLDETFRAAAGLVRAYLRTHDRVGVVSIGGATRWLRPGSGHGYFYRLVESVLEVRKDRAYRTEGLGPLPPPALPAGALVYVITPLTDQRIFDVLHQVRSRANPMVVVEIPAGEPVLEPGDTAGELALRLWRADREAMRFALTERGIAVVAHRPGDTLDLTLAPLLRTRVHGGTR</sequence>
<keyword evidence="2" id="KW-0472">Membrane</keyword>
<proteinExistence type="predicted"/>
<keyword evidence="5" id="KW-1185">Reference proteome</keyword>
<keyword evidence="2" id="KW-1133">Transmembrane helix</keyword>
<dbReference type="InterPro" id="IPR002881">
    <property type="entry name" value="DUF58"/>
</dbReference>
<evidence type="ECO:0000256" key="1">
    <source>
        <dbReference type="SAM" id="MobiDB-lite"/>
    </source>
</evidence>
<protein>
    <submittedName>
        <fullName evidence="4">DUF58 domain-containing protein</fullName>
    </submittedName>
</protein>
<gene>
    <name evidence="4" type="ORF">IAG44_38620</name>
</gene>
<reference evidence="4 5" key="1">
    <citation type="submission" date="2020-08" db="EMBL/GenBank/DDBJ databases">
        <title>A novel species.</title>
        <authorList>
            <person name="Gao J."/>
        </authorList>
    </citation>
    <scope>NUCLEOTIDE SEQUENCE [LARGE SCALE GENOMIC DNA]</scope>
    <source>
        <strain evidence="4 5">CRXT-G-22</strain>
    </source>
</reference>
<dbReference type="RefSeq" id="WP_187751710.1">
    <property type="nucleotide sequence ID" value="NZ_CP060828.1"/>
</dbReference>
<keyword evidence="2" id="KW-0812">Transmembrane</keyword>
<evidence type="ECO:0000313" key="5">
    <source>
        <dbReference type="Proteomes" id="UP000516052"/>
    </source>
</evidence>
<evidence type="ECO:0000256" key="2">
    <source>
        <dbReference type="SAM" id="Phobius"/>
    </source>
</evidence>
<dbReference type="Proteomes" id="UP000516052">
    <property type="component" value="Chromosome"/>
</dbReference>
<feature type="region of interest" description="Disordered" evidence="1">
    <location>
        <begin position="21"/>
        <end position="44"/>
    </location>
</feature>
<feature type="domain" description="DUF58" evidence="3">
    <location>
        <begin position="226"/>
        <end position="332"/>
    </location>
</feature>
<name>A0A7H0IPS0_9ACTN</name>
<dbReference type="Pfam" id="PF01882">
    <property type="entry name" value="DUF58"/>
    <property type="match status" value="1"/>
</dbReference>
<evidence type="ECO:0000313" key="4">
    <source>
        <dbReference type="EMBL" id="QNP74786.1"/>
    </source>
</evidence>
<dbReference type="AlphaFoldDB" id="A0A7H0IPS0"/>
<evidence type="ECO:0000259" key="3">
    <source>
        <dbReference type="Pfam" id="PF01882"/>
    </source>
</evidence>
<dbReference type="PANTHER" id="PTHR33608">
    <property type="entry name" value="BLL2464 PROTEIN"/>
    <property type="match status" value="1"/>
</dbReference>